<dbReference type="RefSeq" id="WP_100993115.1">
    <property type="nucleotide sequence ID" value="NZ_CP025096.1"/>
</dbReference>
<dbReference type="GO" id="GO:0046872">
    <property type="term" value="F:metal ion binding"/>
    <property type="evidence" value="ECO:0007669"/>
    <property type="project" value="UniProtKB-KW"/>
</dbReference>
<dbReference type="InterPro" id="IPR026259">
    <property type="entry name" value="MauG/Cytc_peroxidase"/>
</dbReference>
<dbReference type="GO" id="GO:0004130">
    <property type="term" value="F:cytochrome-c peroxidase activity"/>
    <property type="evidence" value="ECO:0007669"/>
    <property type="project" value="TreeGrafter"/>
</dbReference>
<dbReference type="InterPro" id="IPR004852">
    <property type="entry name" value="Di-haem_cyt_c_peroxidsae"/>
</dbReference>
<dbReference type="PANTHER" id="PTHR30600">
    <property type="entry name" value="CYTOCHROME C PEROXIDASE-RELATED"/>
    <property type="match status" value="1"/>
</dbReference>
<keyword evidence="11" id="KW-0575">Peroxidase</keyword>
<comment type="cofactor">
    <cofactor evidence="8">
        <name>heme</name>
        <dbReference type="ChEBI" id="CHEBI:30413"/>
    </cofactor>
    <text evidence="8">Binds 2 heme groups.</text>
</comment>
<evidence type="ECO:0000256" key="7">
    <source>
        <dbReference type="ARBA" id="ARBA00023004"/>
    </source>
</evidence>
<organism evidence="11 12">
    <name type="scientific">Spirosoma pollinicola</name>
    <dbReference type="NCBI Taxonomy" id="2057025"/>
    <lineage>
        <taxon>Bacteria</taxon>
        <taxon>Pseudomonadati</taxon>
        <taxon>Bacteroidota</taxon>
        <taxon>Cytophagia</taxon>
        <taxon>Cytophagales</taxon>
        <taxon>Cytophagaceae</taxon>
        <taxon>Spirosoma</taxon>
    </lineage>
</organism>
<feature type="binding site" description="covalent" evidence="8">
    <location>
        <position position="82"/>
    </location>
    <ligand>
        <name>heme c</name>
        <dbReference type="ChEBI" id="CHEBI:61717"/>
        <label>1</label>
    </ligand>
</feature>
<name>A0A2K8Z9N7_9BACT</name>
<feature type="binding site" description="covalent" evidence="8">
    <location>
        <position position="79"/>
    </location>
    <ligand>
        <name>heme c</name>
        <dbReference type="ChEBI" id="CHEBI:61717"/>
        <label>1</label>
    </ligand>
</feature>
<proteinExistence type="predicted"/>
<keyword evidence="12" id="KW-1185">Reference proteome</keyword>
<keyword evidence="2 8" id="KW-0349">Heme</keyword>
<dbReference type="Proteomes" id="UP000232883">
    <property type="component" value="Chromosome"/>
</dbReference>
<dbReference type="OrthoDB" id="9805202at2"/>
<evidence type="ECO:0000256" key="5">
    <source>
        <dbReference type="ARBA" id="ARBA00022764"/>
    </source>
</evidence>
<feature type="binding site" description="axial binding residue" evidence="9">
    <location>
        <position position="228"/>
    </location>
    <ligand>
        <name>heme c</name>
        <dbReference type="ChEBI" id="CHEBI:61717"/>
        <label>2</label>
    </ligand>
    <ligandPart>
        <name>Fe</name>
        <dbReference type="ChEBI" id="CHEBI:18248"/>
    </ligandPart>
</feature>
<evidence type="ECO:0000256" key="3">
    <source>
        <dbReference type="ARBA" id="ARBA00022723"/>
    </source>
</evidence>
<feature type="domain" description="Cytochrome c" evidence="10">
    <location>
        <begin position="211"/>
        <end position="336"/>
    </location>
</feature>
<sequence>MKNSTGIQRLTWLLVSSGWLVSCQTTDPQAQPEVLFTQPANFPQPVYALDQNAPTKAGFVLGRALFYDGMLSRDGSISCAECHNQAYAFTHHQHEVSHGIDNQVGTRNSMPIQNLAWATNFFWDGGVHNLDLAPIAPIENPVEMDDKSSNVIAKLRKSSRYPPLFNAAFGSEEINGPRFLQALSQFMLTLVSGNSRYDKWVRKEPGGTLTDEEQAGLTVFRAKCSSCHAGELFTDNSFRNNGLFIQGSNDIGRAHVTELEEDTYRFKVPSLRNVEKTLPYMHDGRFYSLDAVLTHYTENVQKTQNLDPLLQQNGRLGIALTTHEQQQIIAFLKTLTDEAFLRDPRFVEP</sequence>
<comment type="PTM">
    <text evidence="8">Binds 2 heme groups per subunit.</text>
</comment>
<dbReference type="GO" id="GO:0009055">
    <property type="term" value="F:electron transfer activity"/>
    <property type="evidence" value="ECO:0007669"/>
    <property type="project" value="InterPro"/>
</dbReference>
<feature type="binding site" description="covalent" evidence="8">
    <location>
        <position position="227"/>
    </location>
    <ligand>
        <name>heme c</name>
        <dbReference type="ChEBI" id="CHEBI:61717"/>
        <label>2</label>
    </ligand>
</feature>
<evidence type="ECO:0000256" key="8">
    <source>
        <dbReference type="PIRSR" id="PIRSR000294-1"/>
    </source>
</evidence>
<keyword evidence="3 9" id="KW-0479">Metal-binding</keyword>
<dbReference type="AlphaFoldDB" id="A0A2K8Z9N7"/>
<evidence type="ECO:0000256" key="2">
    <source>
        <dbReference type="ARBA" id="ARBA00022617"/>
    </source>
</evidence>
<keyword evidence="4" id="KW-0732">Signal</keyword>
<dbReference type="Pfam" id="PF03150">
    <property type="entry name" value="CCP_MauG"/>
    <property type="match status" value="1"/>
</dbReference>
<dbReference type="PANTHER" id="PTHR30600:SF10">
    <property type="entry name" value="BLL6722 PROTEIN"/>
    <property type="match status" value="1"/>
</dbReference>
<evidence type="ECO:0000259" key="10">
    <source>
        <dbReference type="PROSITE" id="PS51007"/>
    </source>
</evidence>
<dbReference type="PROSITE" id="PS51007">
    <property type="entry name" value="CYTC"/>
    <property type="match status" value="1"/>
</dbReference>
<keyword evidence="7 9" id="KW-0408">Iron</keyword>
<evidence type="ECO:0000256" key="9">
    <source>
        <dbReference type="PIRSR" id="PIRSR000294-2"/>
    </source>
</evidence>
<dbReference type="GO" id="GO:0020037">
    <property type="term" value="F:heme binding"/>
    <property type="evidence" value="ECO:0007669"/>
    <property type="project" value="InterPro"/>
</dbReference>
<feature type="binding site" description="covalent" evidence="8">
    <location>
        <position position="224"/>
    </location>
    <ligand>
        <name>heme c</name>
        <dbReference type="ChEBI" id="CHEBI:61717"/>
        <label>2</label>
    </ligand>
</feature>
<dbReference type="SUPFAM" id="SSF46626">
    <property type="entry name" value="Cytochrome c"/>
    <property type="match status" value="2"/>
</dbReference>
<evidence type="ECO:0000256" key="1">
    <source>
        <dbReference type="ARBA" id="ARBA00004418"/>
    </source>
</evidence>
<keyword evidence="5" id="KW-0574">Periplasm</keyword>
<dbReference type="InterPro" id="IPR009056">
    <property type="entry name" value="Cyt_c-like_dom"/>
</dbReference>
<dbReference type="PIRSF" id="PIRSF000294">
    <property type="entry name" value="Cytochrome-c_peroxidase"/>
    <property type="match status" value="1"/>
</dbReference>
<evidence type="ECO:0000256" key="4">
    <source>
        <dbReference type="ARBA" id="ARBA00022729"/>
    </source>
</evidence>
<dbReference type="EMBL" id="CP025096">
    <property type="protein sequence ID" value="AUD06575.1"/>
    <property type="molecule type" value="Genomic_DNA"/>
</dbReference>
<feature type="binding site" description="axial binding residue" evidence="9">
    <location>
        <position position="83"/>
    </location>
    <ligand>
        <name>heme c</name>
        <dbReference type="ChEBI" id="CHEBI:61717"/>
        <label>1</label>
    </ligand>
    <ligandPart>
        <name>Fe</name>
        <dbReference type="ChEBI" id="CHEBI:18248"/>
    </ligandPart>
</feature>
<dbReference type="InterPro" id="IPR051395">
    <property type="entry name" value="Cytochrome_c_Peroxidase/MauG"/>
</dbReference>
<dbReference type="Gene3D" id="1.10.760.10">
    <property type="entry name" value="Cytochrome c-like domain"/>
    <property type="match status" value="2"/>
</dbReference>
<dbReference type="GO" id="GO:0042597">
    <property type="term" value="C:periplasmic space"/>
    <property type="evidence" value="ECO:0007669"/>
    <property type="project" value="UniProtKB-SubCell"/>
</dbReference>
<comment type="subcellular location">
    <subcellularLocation>
        <location evidence="1">Periplasm</location>
    </subcellularLocation>
</comment>
<dbReference type="InterPro" id="IPR036909">
    <property type="entry name" value="Cyt_c-like_dom_sf"/>
</dbReference>
<dbReference type="PROSITE" id="PS51257">
    <property type="entry name" value="PROKAR_LIPOPROTEIN"/>
    <property type="match status" value="1"/>
</dbReference>
<evidence type="ECO:0000313" key="12">
    <source>
        <dbReference type="Proteomes" id="UP000232883"/>
    </source>
</evidence>
<evidence type="ECO:0000256" key="6">
    <source>
        <dbReference type="ARBA" id="ARBA00023002"/>
    </source>
</evidence>
<evidence type="ECO:0000313" key="11">
    <source>
        <dbReference type="EMBL" id="AUD06575.1"/>
    </source>
</evidence>
<keyword evidence="6" id="KW-0560">Oxidoreductase</keyword>
<reference evidence="11 12" key="1">
    <citation type="submission" date="2017-11" db="EMBL/GenBank/DDBJ databases">
        <title>Taxonomic description and genome sequences of Spirosoma HA7 sp. nov., isolated from pollen microhabitat of Corylus avellana.</title>
        <authorList>
            <person name="Ambika Manirajan B."/>
            <person name="Suarez C."/>
            <person name="Ratering S."/>
            <person name="Geissler-Plaum R."/>
            <person name="Cardinale M."/>
            <person name="Sylvia S."/>
        </authorList>
    </citation>
    <scope>NUCLEOTIDE SEQUENCE [LARGE SCALE GENOMIC DNA]</scope>
    <source>
        <strain evidence="11 12">HA7</strain>
    </source>
</reference>
<protein>
    <submittedName>
        <fullName evidence="11">Cytochrome-c peroxidase</fullName>
    </submittedName>
</protein>
<dbReference type="KEGG" id="spir:CWM47_34835"/>
<gene>
    <name evidence="11" type="ORF">CWM47_34835</name>
</gene>
<accession>A0A2K8Z9N7</accession>